<dbReference type="PROSITE" id="PS50261">
    <property type="entry name" value="G_PROTEIN_RECEP_F2_4"/>
    <property type="match status" value="1"/>
</dbReference>
<dbReference type="Gene3D" id="1.20.1070.10">
    <property type="entry name" value="Rhodopsin 7-helix transmembrane proteins"/>
    <property type="match status" value="1"/>
</dbReference>
<evidence type="ECO:0000313" key="23">
    <source>
        <dbReference type="EMBL" id="KAK7488969.1"/>
    </source>
</evidence>
<evidence type="ECO:0000256" key="1">
    <source>
        <dbReference type="ARBA" id="ARBA00004138"/>
    </source>
</evidence>
<proteinExistence type="inferred from homology"/>
<evidence type="ECO:0000256" key="16">
    <source>
        <dbReference type="ARBA" id="ARBA00035037"/>
    </source>
</evidence>
<evidence type="ECO:0000256" key="18">
    <source>
        <dbReference type="SAM" id="MobiDB-lite"/>
    </source>
</evidence>
<feature type="transmembrane region" description="Helical" evidence="19">
    <location>
        <begin position="355"/>
        <end position="376"/>
    </location>
</feature>
<dbReference type="GO" id="GO:0009888">
    <property type="term" value="P:tissue development"/>
    <property type="evidence" value="ECO:0007669"/>
    <property type="project" value="UniProtKB-ARBA"/>
</dbReference>
<feature type="region of interest" description="Disordered" evidence="18">
    <location>
        <begin position="670"/>
        <end position="702"/>
    </location>
</feature>
<accession>A0ABD0KP89</accession>
<dbReference type="SMART" id="SM01330">
    <property type="entry name" value="Frizzled"/>
    <property type="match status" value="1"/>
</dbReference>
<evidence type="ECO:0000256" key="12">
    <source>
        <dbReference type="ARBA" id="ARBA00023170"/>
    </source>
</evidence>
<dbReference type="GO" id="GO:0005929">
    <property type="term" value="C:cilium"/>
    <property type="evidence" value="ECO:0007669"/>
    <property type="project" value="UniProtKB-SubCell"/>
</dbReference>
<reference evidence="23 24" key="1">
    <citation type="journal article" date="2023" name="Sci. Data">
        <title>Genome assembly of the Korean intertidal mud-creeper Batillaria attramentaria.</title>
        <authorList>
            <person name="Patra A.K."/>
            <person name="Ho P.T."/>
            <person name="Jun S."/>
            <person name="Lee S.J."/>
            <person name="Kim Y."/>
            <person name="Won Y.J."/>
        </authorList>
    </citation>
    <scope>NUCLEOTIDE SEQUENCE [LARGE SCALE GENOMIC DNA]</scope>
    <source>
        <strain evidence="23">Wonlab-2016</strain>
    </source>
</reference>
<evidence type="ECO:0000256" key="19">
    <source>
        <dbReference type="SAM" id="Phobius"/>
    </source>
</evidence>
<feature type="region of interest" description="Disordered" evidence="18">
    <location>
        <begin position="765"/>
        <end position="806"/>
    </location>
</feature>
<dbReference type="Pfam" id="PF01534">
    <property type="entry name" value="Frizzled"/>
    <property type="match status" value="1"/>
</dbReference>
<sequence length="964" mass="107131">MGQHRRQLSFSGILASLLQTVIILLLSDPVSHTRFGPGVVASQTVPSRCHQEGATCIPLTGTGSDSPTCFGTTLRFTHTSLLWANDSSSLAEVTSRLKMWEGLRKVPQCWAVVQPFLCSVYLPKCDVNSSRVEYPSVTMCERTREPCRIVEQFNTAWPTFLRCSQPYFKPSCGSDGYDQLQFNTTAECEPPLVRTDTEDSWWEGVEGCGVRCQNPLFTPEEHDQAHAFVAVMGSLCLVSTLFTILTFIIDWQNASRYPALILFFVNVCFFLGTVGWMAQFSSDAREDIVCRSDSTTRKHEPQLGSGETAACTVVFVIVYYFMLAALLWFVMLCFAWHVTFRALGTPRDDLASKTAYFHLVSWSLPLVLTIVCLAISEIDGDWLSGICFVGYNNHKVRAGFVLVPVLCVTVVGLFFLVKGLATLIRIKKDAPSYVGERATSKLRETIIRLGIFSALSVVVGIITFSVHIYIFVNESLWKDSFKNYMYCLINVTVSDSTGSHGSPRSCAIAHRPSLVAMEINIFAYFGAGIAMSSWSWTKASLSAWERFFRKVFRKPSSKPVKLKRHKMIAQAFERRRDVNNGHMSVSFHSTHDDPLGMKLDLHSVSSNMSNMSNFANNVPRLLRRRGGLVHPTAGTLRRYSDSDIASVMSRRLSQNSQQLNLHDGQFVYIERDGSSNNGGGSVGGWRRRRRRRRKRRKKRNAVQPILGPVLSGMGIPGMGPGVMRRGSDTSVLSKASAQGIRMHMEGQGFKLGGSLSSLPGNEHVLSVSDTGGRGLRMGGGSRRSRRKLPRLQPLKRSSSSRSSLSQLGLGYNHPHLGQFHHAPYPHLYGGYDYAAYYANMYPQLAYPPYWQPYAYPHPQYPPPPHAPTTDFSVFGANASSLPGATGSSPEMERRRVMMASTSRRSEVTVETQQTEFIPMQKMGKSAPDFKKPAPLSDDSIEDLNSSQLEDSGAETEGAETEVKV</sequence>
<keyword evidence="6 19" id="KW-0812">Transmembrane</keyword>
<evidence type="ECO:0000256" key="9">
    <source>
        <dbReference type="ARBA" id="ARBA00023040"/>
    </source>
</evidence>
<evidence type="ECO:0000256" key="14">
    <source>
        <dbReference type="ARBA" id="ARBA00023224"/>
    </source>
</evidence>
<evidence type="ECO:0000259" key="21">
    <source>
        <dbReference type="PROSITE" id="PS50038"/>
    </source>
</evidence>
<feature type="transmembrane region" description="Helical" evidence="19">
    <location>
        <begin position="317"/>
        <end position="343"/>
    </location>
</feature>
<gene>
    <name evidence="23" type="ORF">BaRGS_00019773</name>
</gene>
<organism evidence="23 24">
    <name type="scientific">Batillaria attramentaria</name>
    <dbReference type="NCBI Taxonomy" id="370345"/>
    <lineage>
        <taxon>Eukaryota</taxon>
        <taxon>Metazoa</taxon>
        <taxon>Spiralia</taxon>
        <taxon>Lophotrochozoa</taxon>
        <taxon>Mollusca</taxon>
        <taxon>Gastropoda</taxon>
        <taxon>Caenogastropoda</taxon>
        <taxon>Sorbeoconcha</taxon>
        <taxon>Cerithioidea</taxon>
        <taxon>Batillariidae</taxon>
        <taxon>Batillaria</taxon>
    </lineage>
</organism>
<evidence type="ECO:0000256" key="7">
    <source>
        <dbReference type="ARBA" id="ARBA00022729"/>
    </source>
</evidence>
<keyword evidence="15" id="KW-0966">Cell projection</keyword>
<evidence type="ECO:0000313" key="24">
    <source>
        <dbReference type="Proteomes" id="UP001519460"/>
    </source>
</evidence>
<feature type="compositionally biased region" description="Acidic residues" evidence="18">
    <location>
        <begin position="951"/>
        <end position="964"/>
    </location>
</feature>
<dbReference type="SMART" id="SM00063">
    <property type="entry name" value="FRI"/>
    <property type="match status" value="1"/>
</dbReference>
<dbReference type="Pfam" id="PF01392">
    <property type="entry name" value="Fz"/>
    <property type="match status" value="1"/>
</dbReference>
<evidence type="ECO:0000259" key="22">
    <source>
        <dbReference type="PROSITE" id="PS50261"/>
    </source>
</evidence>
<feature type="compositionally biased region" description="Low complexity" evidence="18">
    <location>
        <begin position="790"/>
        <end position="806"/>
    </location>
</feature>
<protein>
    <recommendedName>
        <fullName evidence="16">Protein smoothened</fullName>
    </recommendedName>
</protein>
<comment type="caution">
    <text evidence="23">The sequence shown here is derived from an EMBL/GenBank/DDBJ whole genome shotgun (WGS) entry which is preliminary data.</text>
</comment>
<evidence type="ECO:0000256" key="5">
    <source>
        <dbReference type="ARBA" id="ARBA00022475"/>
    </source>
</evidence>
<evidence type="ECO:0000256" key="11">
    <source>
        <dbReference type="ARBA" id="ARBA00023157"/>
    </source>
</evidence>
<keyword evidence="14" id="KW-0807">Transducer</keyword>
<dbReference type="InterPro" id="IPR020067">
    <property type="entry name" value="Frizzled_dom"/>
</dbReference>
<feature type="transmembrane region" description="Helical" evidence="19">
    <location>
        <begin position="701"/>
        <end position="723"/>
    </location>
</feature>
<feature type="signal peptide" evidence="20">
    <location>
        <begin position="1"/>
        <end position="32"/>
    </location>
</feature>
<feature type="compositionally biased region" description="Basic residues" evidence="18">
    <location>
        <begin position="685"/>
        <end position="700"/>
    </location>
</feature>
<dbReference type="InterPro" id="IPR015526">
    <property type="entry name" value="Frizzled/SFRP"/>
</dbReference>
<keyword evidence="11 17" id="KW-1015">Disulfide bond</keyword>
<keyword evidence="8 19" id="KW-1133">Transmembrane helix</keyword>
<dbReference type="InterPro" id="IPR017981">
    <property type="entry name" value="GPCR_2-like_7TM"/>
</dbReference>
<keyword evidence="7 20" id="KW-0732">Signal</keyword>
<evidence type="ECO:0000256" key="3">
    <source>
        <dbReference type="ARBA" id="ARBA00008077"/>
    </source>
</evidence>
<dbReference type="PANTHER" id="PTHR11309">
    <property type="entry name" value="FRIZZLED"/>
    <property type="match status" value="1"/>
</dbReference>
<evidence type="ECO:0000256" key="20">
    <source>
        <dbReference type="SAM" id="SignalP"/>
    </source>
</evidence>
<dbReference type="InterPro" id="IPR000539">
    <property type="entry name" value="Frizzled/Smoothened_7TM"/>
</dbReference>
<dbReference type="EMBL" id="JACVVK020000144">
    <property type="protein sequence ID" value="KAK7488969.1"/>
    <property type="molecule type" value="Genomic_DNA"/>
</dbReference>
<keyword evidence="12" id="KW-0675">Receptor</keyword>
<dbReference type="PANTHER" id="PTHR11309:SF35">
    <property type="entry name" value="PROTEIN SMOOTHENED"/>
    <property type="match status" value="1"/>
</dbReference>
<dbReference type="FunFam" id="1.20.1070.10:FF:000068">
    <property type="entry name" value="Smoothened, frizzled class receptor"/>
    <property type="match status" value="1"/>
</dbReference>
<evidence type="ECO:0000256" key="6">
    <source>
        <dbReference type="ARBA" id="ARBA00022692"/>
    </source>
</evidence>
<feature type="transmembrane region" description="Helical" evidence="19">
    <location>
        <begin position="446"/>
        <end position="472"/>
    </location>
</feature>
<dbReference type="SUPFAM" id="SSF63501">
    <property type="entry name" value="Frizzled cysteine-rich domain"/>
    <property type="match status" value="1"/>
</dbReference>
<dbReference type="AlphaFoldDB" id="A0ABD0KP89"/>
<feature type="chain" id="PRO_5044760949" description="Protein smoothened" evidence="20">
    <location>
        <begin position="33"/>
        <end position="964"/>
    </location>
</feature>
<keyword evidence="13" id="KW-0325">Glycoprotein</keyword>
<feature type="transmembrane region" description="Helical" evidence="19">
    <location>
        <begin position="396"/>
        <end position="417"/>
    </location>
</feature>
<evidence type="ECO:0000256" key="17">
    <source>
        <dbReference type="PROSITE-ProRule" id="PRU00090"/>
    </source>
</evidence>
<dbReference type="InterPro" id="IPR036790">
    <property type="entry name" value="Frizzled_dom_sf"/>
</dbReference>
<comment type="similarity">
    <text evidence="3">Belongs to the G-protein coupled receptor Fz/Smo family.</text>
</comment>
<evidence type="ECO:0000256" key="2">
    <source>
        <dbReference type="ARBA" id="ARBA00004651"/>
    </source>
</evidence>
<feature type="transmembrane region" description="Helical" evidence="19">
    <location>
        <begin position="521"/>
        <end position="544"/>
    </location>
</feature>
<comment type="caution">
    <text evidence="17">Lacks conserved residue(s) required for the propagation of feature annotation.</text>
</comment>
<dbReference type="PROSITE" id="PS50038">
    <property type="entry name" value="FZ"/>
    <property type="match status" value="1"/>
</dbReference>
<keyword evidence="10 19" id="KW-0472">Membrane</keyword>
<feature type="transmembrane region" description="Helical" evidence="19">
    <location>
        <begin position="260"/>
        <end position="278"/>
    </location>
</feature>
<evidence type="ECO:0000256" key="8">
    <source>
        <dbReference type="ARBA" id="ARBA00022989"/>
    </source>
</evidence>
<evidence type="ECO:0000256" key="4">
    <source>
        <dbReference type="ARBA" id="ARBA00022473"/>
    </source>
</evidence>
<feature type="transmembrane region" description="Helical" evidence="19">
    <location>
        <begin position="227"/>
        <end position="248"/>
    </location>
</feature>
<feature type="domain" description="G-protein coupled receptors family 2 profile 2" evidence="22">
    <location>
        <begin position="225"/>
        <end position="490"/>
    </location>
</feature>
<evidence type="ECO:0000256" key="10">
    <source>
        <dbReference type="ARBA" id="ARBA00023136"/>
    </source>
</evidence>
<dbReference type="CDD" id="cd15030">
    <property type="entry name" value="7tmF_SMO_homolog"/>
    <property type="match status" value="1"/>
</dbReference>
<comment type="subcellular location">
    <subcellularLocation>
        <location evidence="2">Cell membrane</location>
        <topology evidence="2">Multi-pass membrane protein</topology>
    </subcellularLocation>
    <subcellularLocation>
        <location evidence="1">Cell projection</location>
        <location evidence="1">Cilium</location>
    </subcellularLocation>
</comment>
<dbReference type="Proteomes" id="UP001519460">
    <property type="component" value="Unassembled WGS sequence"/>
</dbReference>
<evidence type="ECO:0000256" key="13">
    <source>
        <dbReference type="ARBA" id="ARBA00023180"/>
    </source>
</evidence>
<feature type="compositionally biased region" description="Gly residues" evidence="18">
    <location>
        <begin position="771"/>
        <end position="781"/>
    </location>
</feature>
<feature type="region of interest" description="Disordered" evidence="18">
    <location>
        <begin position="919"/>
        <end position="964"/>
    </location>
</feature>
<dbReference type="GO" id="GO:0004930">
    <property type="term" value="F:G protein-coupled receptor activity"/>
    <property type="evidence" value="ECO:0007669"/>
    <property type="project" value="UniProtKB-KW"/>
</dbReference>
<feature type="domain" description="FZ" evidence="21">
    <location>
        <begin position="51"/>
        <end position="191"/>
    </location>
</feature>
<dbReference type="Gene3D" id="1.10.2000.10">
    <property type="entry name" value="Frizzled cysteine-rich domain"/>
    <property type="match status" value="1"/>
</dbReference>
<dbReference type="GO" id="GO:0005886">
    <property type="term" value="C:plasma membrane"/>
    <property type="evidence" value="ECO:0007669"/>
    <property type="project" value="UniProtKB-SubCell"/>
</dbReference>
<feature type="disulfide bond" evidence="17">
    <location>
        <begin position="109"/>
        <end position="147"/>
    </location>
</feature>
<evidence type="ECO:0000256" key="15">
    <source>
        <dbReference type="ARBA" id="ARBA00023273"/>
    </source>
</evidence>
<name>A0ABD0KP89_9CAEN</name>
<keyword evidence="4" id="KW-0217">Developmental protein</keyword>
<dbReference type="InterPro" id="IPR035683">
    <property type="entry name" value="SMO_7TM"/>
</dbReference>
<dbReference type="PRINTS" id="PR00489">
    <property type="entry name" value="FRIZZLED"/>
</dbReference>
<keyword evidence="5" id="KW-1003">Cell membrane</keyword>
<keyword evidence="24" id="KW-1185">Reference proteome</keyword>
<keyword evidence="9" id="KW-0297">G-protein coupled receptor</keyword>